<comment type="caution">
    <text evidence="2">The sequence shown here is derived from an EMBL/GenBank/DDBJ whole genome shotgun (WGS) entry which is preliminary data.</text>
</comment>
<keyword evidence="1" id="KW-0732">Signal</keyword>
<reference evidence="2 3" key="1">
    <citation type="submission" date="2019-03" db="EMBL/GenBank/DDBJ databases">
        <title>Genomic Encyclopedia of Type Strains, Phase IV (KMG-IV): sequencing the most valuable type-strain genomes for metagenomic binning, comparative biology and taxonomic classification.</title>
        <authorList>
            <person name="Goeker M."/>
        </authorList>
    </citation>
    <scope>NUCLEOTIDE SEQUENCE [LARGE SCALE GENOMIC DNA]</scope>
    <source>
        <strain evidence="2 3">DSM 100059</strain>
    </source>
</reference>
<feature type="chain" id="PRO_5020804498" evidence="1">
    <location>
        <begin position="25"/>
        <end position="1221"/>
    </location>
</feature>
<dbReference type="EMBL" id="SODV01000002">
    <property type="protein sequence ID" value="TDW97475.1"/>
    <property type="molecule type" value="Genomic_DNA"/>
</dbReference>
<evidence type="ECO:0000256" key="1">
    <source>
        <dbReference type="SAM" id="SignalP"/>
    </source>
</evidence>
<evidence type="ECO:0000313" key="3">
    <source>
        <dbReference type="Proteomes" id="UP000294498"/>
    </source>
</evidence>
<dbReference type="Proteomes" id="UP000294498">
    <property type="component" value="Unassembled WGS sequence"/>
</dbReference>
<accession>A0A4R8DIS1</accession>
<proteinExistence type="predicted"/>
<evidence type="ECO:0000313" key="2">
    <source>
        <dbReference type="EMBL" id="TDW97475.1"/>
    </source>
</evidence>
<organism evidence="2 3">
    <name type="scientific">Dinghuibacter silviterrae</name>
    <dbReference type="NCBI Taxonomy" id="1539049"/>
    <lineage>
        <taxon>Bacteria</taxon>
        <taxon>Pseudomonadati</taxon>
        <taxon>Bacteroidota</taxon>
        <taxon>Chitinophagia</taxon>
        <taxon>Chitinophagales</taxon>
        <taxon>Chitinophagaceae</taxon>
        <taxon>Dinghuibacter</taxon>
    </lineage>
</organism>
<dbReference type="OrthoDB" id="680656at2"/>
<dbReference type="AlphaFoldDB" id="A0A4R8DIS1"/>
<dbReference type="RefSeq" id="WP_133999775.1">
    <property type="nucleotide sequence ID" value="NZ_SODV01000002.1"/>
</dbReference>
<sequence length="1221" mass="132562">MFRNSAFRALGLFSGIFCFSLASAQVETSNSQIEWSANLSASNSLMSMGVSRDSVSVDQFTGMATALIPLCTLSGIDLSVPVGLAYTSGNGVRVQDFASDVGLGWQLNAGGSITRTVRGLPDEQDYGYIGIVPNNTVNQPPMGQVINSWLGSNQALTTDEQRAIGGSGAPGSEATEDCEPDLFYVSTPYFSFQFVFDQNGNPVFSNNYGFKVIANNFYLTPNNYGTTSFEVIDDRGNQYYFGANQNDVQNVQTTLFSPTVYTFPTTWYLDKIVTFNSKETITLTYLHGSANDAQNHYMAGNSYYCNTTDNPPLVTGLIQGDATPQVTTLIPPVYVSTITSSQGQVTFNYAWDRKDDANAARLSSVVLTGYDPLSGAYDNTLRTYALNYTYFNQASGDPNQMRLQLENVLLEDNNPQDPPIPLATFGYYTTYNLPSRTAYYAADYFGFYNNGTVASTMTYPSSGKAPNMPYTEADILTDVNDVFGGNWHFTYESNMANNLGTAVSVDGIRVNQLSHNLATGESLTKSYSYLTSGNFSSGQLRVTPYNVTYVSQTTGGSSNAFYTFSETPYILYDPYGNFVTYSTVKVTDQDGGSTVTNFTNYPDQSDAQGLGTLYELDPMTSNAYKRGLLLSQYIYNAAGTLLESVQNTYASQLSQVGQAAWGWHQVNYWYYLLGSTGYVNYDNPLSGAYHTNVDNFALTTTVATKYDMVNSGNTLVTTTSYTYSPNDLSLVHQITTTNSKGNTFTRTIYHPGDAAIPMVANQAESNTITAMATPAVNNLAAVIHQTDSTNTVVTDVHNTYISALNQNIYLGTSTQYVNKAAGRQKNYFFDQSASDLLSSYMTNGMPVSSSYGYNGSFVVAKVNNGTSTTAQSTHTLTSDLYCSSTTPLSITMGYAGTVTLALVYTNLPGSGTYNTTVNFSYTGPTSGSGCLCTSSNSSCGSCGGSSLTLSLLKGTYQISVTSYTNTATGTTNPFIQATYPGPVTNTLTTGFFFEGFEQNHAATLGSAHTGNAYYNGNDTVTWQPPDSRTYLIQWWNLSGGTWNFNQTNYTPNKVLTGPVDDIRIFPSDAQMTTYTYTPMVGKTSETDPAGHSVNYTYDAFGRPQLVMDQDHNILKDYAYSYGSQSQLARIILTNNTSYTTTPDIINLTIDNNTYSFPASNSLGSVVEGYIPYGTHLFTFSCTSANNDNPSSIQYTMNGTAVPCTTSQTAFTVNGDINIIAH</sequence>
<protein>
    <submittedName>
        <fullName evidence="2">YD repeat-containing protein</fullName>
    </submittedName>
</protein>
<name>A0A4R8DIS1_9BACT</name>
<keyword evidence="3" id="KW-1185">Reference proteome</keyword>
<gene>
    <name evidence="2" type="ORF">EDB95_5325</name>
</gene>
<feature type="signal peptide" evidence="1">
    <location>
        <begin position="1"/>
        <end position="24"/>
    </location>
</feature>